<gene>
    <name evidence="1" type="primary">Itpripl1_2</name>
    <name evidence="1" type="ORF">SMICAP_R14964</name>
</gene>
<keyword evidence="2" id="KW-1185">Reference proteome</keyword>
<organism evidence="1 2">
    <name type="scientific">Smithornis capensis</name>
    <dbReference type="NCBI Taxonomy" id="363769"/>
    <lineage>
        <taxon>Eukaryota</taxon>
        <taxon>Metazoa</taxon>
        <taxon>Chordata</taxon>
        <taxon>Craniata</taxon>
        <taxon>Vertebrata</taxon>
        <taxon>Euteleostomi</taxon>
        <taxon>Archelosauria</taxon>
        <taxon>Archosauria</taxon>
        <taxon>Dinosauria</taxon>
        <taxon>Saurischia</taxon>
        <taxon>Theropoda</taxon>
        <taxon>Coelurosauria</taxon>
        <taxon>Aves</taxon>
        <taxon>Neognathae</taxon>
        <taxon>Neoaves</taxon>
        <taxon>Telluraves</taxon>
        <taxon>Australaves</taxon>
        <taxon>Passeriformes</taxon>
        <taxon>Eurylaimidae</taxon>
        <taxon>Smithornis</taxon>
    </lineage>
</organism>
<accession>A0A7K8R308</accession>
<reference evidence="1 2" key="1">
    <citation type="submission" date="2019-09" db="EMBL/GenBank/DDBJ databases">
        <title>Bird 10,000 Genomes (B10K) Project - Family phase.</title>
        <authorList>
            <person name="Zhang G."/>
        </authorList>
    </citation>
    <scope>NUCLEOTIDE SEQUENCE [LARGE SCALE GENOMIC DNA]</scope>
    <source>
        <strain evidence="1">B10K-CU-031-20</strain>
    </source>
</reference>
<comment type="caution">
    <text evidence="1">The sequence shown here is derived from an EMBL/GenBank/DDBJ whole genome shotgun (WGS) entry which is preliminary data.</text>
</comment>
<feature type="non-terminal residue" evidence="1">
    <location>
        <position position="1"/>
    </location>
</feature>
<dbReference type="AlphaFoldDB" id="A0A7K8R308"/>
<evidence type="ECO:0000313" key="2">
    <source>
        <dbReference type="Proteomes" id="UP000567624"/>
    </source>
</evidence>
<sequence>AWSIHGNITKYRLLVILRPPPGHSFILDTLEQLPASRSGIRVVPKCTCSSRPLFGCCFLHSSGDLLARVQVWYLLDTLCTGTYLDVKKVSSWVQMLVPSAWQRLPQSSRCQLTELPSRRSCRFQLTAPSGMLFTIEMRFAVQ</sequence>
<protein>
    <submittedName>
        <fullName evidence="1">IPIL1 protein</fullName>
    </submittedName>
</protein>
<name>A0A7K8R308_9PASS</name>
<proteinExistence type="predicted"/>
<dbReference type="EMBL" id="VWYW01000731">
    <property type="protein sequence ID" value="NXF11584.1"/>
    <property type="molecule type" value="Genomic_DNA"/>
</dbReference>
<evidence type="ECO:0000313" key="1">
    <source>
        <dbReference type="EMBL" id="NXF11584.1"/>
    </source>
</evidence>
<dbReference type="Proteomes" id="UP000567624">
    <property type="component" value="Unassembled WGS sequence"/>
</dbReference>
<feature type="non-terminal residue" evidence="1">
    <location>
        <position position="142"/>
    </location>
</feature>